<dbReference type="Proteomes" id="UP000663846">
    <property type="component" value="Unassembled WGS sequence"/>
</dbReference>
<reference evidence="2" key="1">
    <citation type="submission" date="2021-01" db="EMBL/GenBank/DDBJ databases">
        <authorList>
            <person name="Kaushik A."/>
        </authorList>
    </citation>
    <scope>NUCLEOTIDE SEQUENCE</scope>
    <source>
        <strain evidence="2">AG1-1C</strain>
    </source>
</reference>
<accession>A0A8H2Y545</accession>
<dbReference type="SUPFAM" id="SSF53474">
    <property type="entry name" value="alpha/beta-Hydrolases"/>
    <property type="match status" value="1"/>
</dbReference>
<sequence>FSVNEMADMSPIGESWAQLVGACRNWETRAIQRYEGPWSIAQGLNQTRFPILHASLDVDTVTPLSSARHMVNAFGNTSASLLVQQGFGHTT</sequence>
<feature type="non-terminal residue" evidence="2">
    <location>
        <position position="1"/>
    </location>
</feature>
<dbReference type="AlphaFoldDB" id="A0A8H2Y545"/>
<dbReference type="InterPro" id="IPR013595">
    <property type="entry name" value="Pept_S33_TAP-like_C"/>
</dbReference>
<name>A0A8H2Y545_9AGAM</name>
<protein>
    <recommendedName>
        <fullName evidence="1">Peptidase S33 tripeptidyl aminopeptidase-like C-terminal domain-containing protein</fullName>
    </recommendedName>
</protein>
<evidence type="ECO:0000313" key="2">
    <source>
        <dbReference type="EMBL" id="CAE6440519.1"/>
    </source>
</evidence>
<organism evidence="2 3">
    <name type="scientific">Rhizoctonia solani</name>
    <dbReference type="NCBI Taxonomy" id="456999"/>
    <lineage>
        <taxon>Eukaryota</taxon>
        <taxon>Fungi</taxon>
        <taxon>Dikarya</taxon>
        <taxon>Basidiomycota</taxon>
        <taxon>Agaricomycotina</taxon>
        <taxon>Agaricomycetes</taxon>
        <taxon>Cantharellales</taxon>
        <taxon>Ceratobasidiaceae</taxon>
        <taxon>Rhizoctonia</taxon>
    </lineage>
</organism>
<feature type="domain" description="Peptidase S33 tripeptidyl aminopeptidase-like C-terminal" evidence="1">
    <location>
        <begin position="12"/>
        <end position="91"/>
    </location>
</feature>
<proteinExistence type="predicted"/>
<dbReference type="Pfam" id="PF08386">
    <property type="entry name" value="Abhydrolase_4"/>
    <property type="match status" value="1"/>
</dbReference>
<dbReference type="EMBL" id="CAJMWS010000389">
    <property type="protein sequence ID" value="CAE6440519.1"/>
    <property type="molecule type" value="Genomic_DNA"/>
</dbReference>
<dbReference type="InterPro" id="IPR029058">
    <property type="entry name" value="AB_hydrolase_fold"/>
</dbReference>
<evidence type="ECO:0000259" key="1">
    <source>
        <dbReference type="Pfam" id="PF08386"/>
    </source>
</evidence>
<gene>
    <name evidence="2" type="ORF">RDB_LOCUS128463</name>
</gene>
<comment type="caution">
    <text evidence="2">The sequence shown here is derived from an EMBL/GenBank/DDBJ whole genome shotgun (WGS) entry which is preliminary data.</text>
</comment>
<evidence type="ECO:0000313" key="3">
    <source>
        <dbReference type="Proteomes" id="UP000663846"/>
    </source>
</evidence>